<protein>
    <submittedName>
        <fullName evidence="1">Hypothetical secreted peptide 1406</fullName>
    </submittedName>
</protein>
<dbReference type="EMBL" id="BK007656">
    <property type="protein sequence ID" value="DAA34628.1"/>
    <property type="molecule type" value="mRNA"/>
</dbReference>
<reference evidence="1" key="1">
    <citation type="journal article" date="2011" name="BMC Genomics">
        <title>A further insight into the sialome of the tropical bont tick, Amblyomma variegatum.</title>
        <authorList>
            <person name="Ribeiro J.M."/>
            <person name="Anderson J.M."/>
            <person name="Manoukis N.C."/>
            <person name="Meng Z."/>
            <person name="Francishetti I.M."/>
        </authorList>
    </citation>
    <scope>NUCLEOTIDE SEQUENCE</scope>
    <source>
        <strain evidence="1">Amb_var-1406</strain>
        <tissue evidence="1">Salivary gland</tissue>
    </source>
</reference>
<accession>F0J9V5</accession>
<proteinExistence type="evidence at transcript level"/>
<sequence>MVLGQIMLTTSLVRCVMTTAHTDSAEASTWPFRCYTQVSAKRKLTLHILILHHASIISLCFTHYARRVRHYICMLTFVITAMHI</sequence>
<dbReference type="AlphaFoldDB" id="F0J9V5"/>
<evidence type="ECO:0000313" key="1">
    <source>
        <dbReference type="EMBL" id="DAA34628.1"/>
    </source>
</evidence>
<organism evidence="1">
    <name type="scientific">Amblyomma variegatum</name>
    <name type="common">Tropical bont tick</name>
    <dbReference type="NCBI Taxonomy" id="34610"/>
    <lineage>
        <taxon>Eukaryota</taxon>
        <taxon>Metazoa</taxon>
        <taxon>Ecdysozoa</taxon>
        <taxon>Arthropoda</taxon>
        <taxon>Chelicerata</taxon>
        <taxon>Arachnida</taxon>
        <taxon>Acari</taxon>
        <taxon>Parasitiformes</taxon>
        <taxon>Ixodida</taxon>
        <taxon>Ixodoidea</taxon>
        <taxon>Ixodidae</taxon>
        <taxon>Amblyomminae</taxon>
        <taxon>Amblyomma</taxon>
    </lineage>
</organism>
<name>F0J9V5_AMBVA</name>